<gene>
    <name evidence="2" type="ORF">ERX46_01390</name>
</gene>
<evidence type="ECO:0008006" key="4">
    <source>
        <dbReference type="Google" id="ProtNLM"/>
    </source>
</evidence>
<keyword evidence="3" id="KW-1185">Reference proteome</keyword>
<proteinExistence type="predicted"/>
<comment type="caution">
    <text evidence="2">The sequence shown here is derived from an EMBL/GenBank/DDBJ whole genome shotgun (WGS) entry which is preliminary data.</text>
</comment>
<evidence type="ECO:0000256" key="1">
    <source>
        <dbReference type="SAM" id="SignalP"/>
    </source>
</evidence>
<evidence type="ECO:0000313" key="3">
    <source>
        <dbReference type="Proteomes" id="UP000293952"/>
    </source>
</evidence>
<dbReference type="OrthoDB" id="1466820at2"/>
<dbReference type="Proteomes" id="UP000293952">
    <property type="component" value="Unassembled WGS sequence"/>
</dbReference>
<reference evidence="2 3" key="1">
    <citation type="submission" date="2019-02" db="EMBL/GenBank/DDBJ databases">
        <title>Genome sequence of the sea-ice species Brumimicrobium glaciale.</title>
        <authorList>
            <person name="Bowman J.P."/>
        </authorList>
    </citation>
    <scope>NUCLEOTIDE SEQUENCE [LARGE SCALE GENOMIC DNA]</scope>
    <source>
        <strain evidence="2 3">IC156</strain>
    </source>
</reference>
<organism evidence="2 3">
    <name type="scientific">Brumimicrobium glaciale</name>
    <dbReference type="NCBI Taxonomy" id="200475"/>
    <lineage>
        <taxon>Bacteria</taxon>
        <taxon>Pseudomonadati</taxon>
        <taxon>Bacteroidota</taxon>
        <taxon>Flavobacteriia</taxon>
        <taxon>Flavobacteriales</taxon>
        <taxon>Crocinitomicaceae</taxon>
        <taxon>Brumimicrobium</taxon>
    </lineage>
</organism>
<sequence>MKNLHLIIFACLLFCFSQSTYGQSTNFFNQKNIFSVRASFNPRLIPIGQNGNYTDDGMYANEGVGRGTYYQYYDQNNKLVGGDQKFNLMLNASYKRIYNSDKVIGVEFNYQKHNLTINETANIGFTEDDYDISKPFLISTPVFNTYDIQILLGSFSDAVLAPNQHLFTYGLGVRMFSLDQDQNYRIDSETPITDLDDFLDDYEKVFIYTRFSMNYTYRMLITKNLSLDLGLNFNIGLYQDMDAVDNLPMEYGYFTGESAAYSRNFVRNKLGHETFFNMLYFRTGLSFAI</sequence>
<dbReference type="EMBL" id="SETE01000001">
    <property type="protein sequence ID" value="RYM35673.1"/>
    <property type="molecule type" value="Genomic_DNA"/>
</dbReference>
<name>A0A4Q4KR28_9FLAO</name>
<accession>A0A4Q4KR28</accession>
<evidence type="ECO:0000313" key="2">
    <source>
        <dbReference type="EMBL" id="RYM35673.1"/>
    </source>
</evidence>
<protein>
    <recommendedName>
        <fullName evidence="4">Outer membrane protein beta-barrel domain-containing protein</fullName>
    </recommendedName>
</protein>
<feature type="chain" id="PRO_5020387570" description="Outer membrane protein beta-barrel domain-containing protein" evidence="1">
    <location>
        <begin position="23"/>
        <end position="289"/>
    </location>
</feature>
<feature type="signal peptide" evidence="1">
    <location>
        <begin position="1"/>
        <end position="22"/>
    </location>
</feature>
<dbReference type="RefSeq" id="WP_130092040.1">
    <property type="nucleotide sequence ID" value="NZ_SETE01000001.1"/>
</dbReference>
<keyword evidence="1" id="KW-0732">Signal</keyword>
<dbReference type="AlphaFoldDB" id="A0A4Q4KR28"/>